<dbReference type="InterPro" id="IPR011604">
    <property type="entry name" value="PDDEXK-like_dom_sf"/>
</dbReference>
<evidence type="ECO:0000313" key="13">
    <source>
        <dbReference type="Proteomes" id="UP000037035"/>
    </source>
</evidence>
<keyword evidence="13" id="KW-1185">Reference proteome</keyword>
<feature type="non-terminal residue" evidence="12">
    <location>
        <position position="1"/>
    </location>
</feature>
<organism evidence="12 13">
    <name type="scientific">Puccinia sorghi</name>
    <dbReference type="NCBI Taxonomy" id="27349"/>
    <lineage>
        <taxon>Eukaryota</taxon>
        <taxon>Fungi</taxon>
        <taxon>Dikarya</taxon>
        <taxon>Basidiomycota</taxon>
        <taxon>Pucciniomycotina</taxon>
        <taxon>Pucciniomycetes</taxon>
        <taxon>Pucciniales</taxon>
        <taxon>Pucciniaceae</taxon>
        <taxon>Puccinia</taxon>
    </lineage>
</organism>
<keyword evidence="10" id="KW-0411">Iron-sulfur</keyword>
<keyword evidence="3" id="KW-0540">Nuclease</keyword>
<accession>A0A0L6VR85</accession>
<dbReference type="Proteomes" id="UP000037035">
    <property type="component" value="Unassembled WGS sequence"/>
</dbReference>
<dbReference type="OrthoDB" id="3265726at2759"/>
<dbReference type="GO" id="GO:0016787">
    <property type="term" value="F:hydrolase activity"/>
    <property type="evidence" value="ECO:0007669"/>
    <property type="project" value="UniProtKB-KW"/>
</dbReference>
<gene>
    <name evidence="12" type="ORF">VP01_11822g1</name>
</gene>
<evidence type="ECO:0000256" key="9">
    <source>
        <dbReference type="ARBA" id="ARBA00023004"/>
    </source>
</evidence>
<comment type="caution">
    <text evidence="12">The sequence shown here is derived from an EMBL/GenBank/DDBJ whole genome shotgun (WGS) entry which is preliminary data.</text>
</comment>
<reference evidence="12 13" key="1">
    <citation type="submission" date="2015-08" db="EMBL/GenBank/DDBJ databases">
        <title>Next Generation Sequencing and Analysis of the Genome of Puccinia sorghi L Schw, the Causal Agent of Maize Common Rust.</title>
        <authorList>
            <person name="Rochi L."/>
            <person name="Burguener G."/>
            <person name="Darino M."/>
            <person name="Turjanski A."/>
            <person name="Kreff E."/>
            <person name="Dieguez M.J."/>
            <person name="Sacco F."/>
        </authorList>
    </citation>
    <scope>NUCLEOTIDE SEQUENCE [LARGE SCALE GENOMIC DNA]</scope>
    <source>
        <strain evidence="12 13">RO10H11247</strain>
    </source>
</reference>
<keyword evidence="7" id="KW-0347">Helicase</keyword>
<evidence type="ECO:0000256" key="5">
    <source>
        <dbReference type="ARBA" id="ARBA00022741"/>
    </source>
</evidence>
<dbReference type="AlphaFoldDB" id="A0A0L6VR85"/>
<evidence type="ECO:0000256" key="4">
    <source>
        <dbReference type="ARBA" id="ARBA00022723"/>
    </source>
</evidence>
<evidence type="ECO:0000256" key="8">
    <source>
        <dbReference type="ARBA" id="ARBA00022840"/>
    </source>
</evidence>
<dbReference type="Gene3D" id="3.90.320.10">
    <property type="match status" value="1"/>
</dbReference>
<keyword evidence="6" id="KW-0378">Hydrolase</keyword>
<evidence type="ECO:0000256" key="7">
    <source>
        <dbReference type="ARBA" id="ARBA00022806"/>
    </source>
</evidence>
<evidence type="ECO:0000256" key="1">
    <source>
        <dbReference type="ARBA" id="ARBA00001966"/>
    </source>
</evidence>
<evidence type="ECO:0000259" key="11">
    <source>
        <dbReference type="Pfam" id="PF08696"/>
    </source>
</evidence>
<evidence type="ECO:0000256" key="10">
    <source>
        <dbReference type="ARBA" id="ARBA00023014"/>
    </source>
</evidence>
<evidence type="ECO:0000256" key="6">
    <source>
        <dbReference type="ARBA" id="ARBA00022801"/>
    </source>
</evidence>
<dbReference type="EMBL" id="LAVV01002024">
    <property type="protein sequence ID" value="KNZ63142.1"/>
    <property type="molecule type" value="Genomic_DNA"/>
</dbReference>
<dbReference type="GO" id="GO:0005524">
    <property type="term" value="F:ATP binding"/>
    <property type="evidence" value="ECO:0007669"/>
    <property type="project" value="UniProtKB-KW"/>
</dbReference>
<dbReference type="GO" id="GO:0004386">
    <property type="term" value="F:helicase activity"/>
    <property type="evidence" value="ECO:0007669"/>
    <property type="project" value="UniProtKB-KW"/>
</dbReference>
<dbReference type="VEuPathDB" id="FungiDB:VP01_11822g1"/>
<dbReference type="GO" id="GO:0051536">
    <property type="term" value="F:iron-sulfur cluster binding"/>
    <property type="evidence" value="ECO:0007669"/>
    <property type="project" value="UniProtKB-KW"/>
</dbReference>
<keyword evidence="9" id="KW-0408">Iron</keyword>
<proteinExistence type="inferred from homology"/>
<feature type="domain" description="DNA replication factor Dna2 N-terminal" evidence="11">
    <location>
        <begin position="11"/>
        <end position="43"/>
    </location>
</feature>
<dbReference type="GO" id="GO:0046872">
    <property type="term" value="F:metal ion binding"/>
    <property type="evidence" value="ECO:0007669"/>
    <property type="project" value="UniProtKB-KW"/>
</dbReference>
<dbReference type="PANTHER" id="PTHR36531">
    <property type="entry name" value="CRISPR-ASSOCIATED EXONUCLEASE CAS4"/>
    <property type="match status" value="1"/>
</dbReference>
<name>A0A0L6VR85_9BASI</name>
<keyword evidence="8" id="KW-0067">ATP-binding</keyword>
<dbReference type="Pfam" id="PF08696">
    <property type="entry name" value="Dna2"/>
    <property type="match status" value="1"/>
</dbReference>
<dbReference type="GO" id="GO:0004518">
    <property type="term" value="F:nuclease activity"/>
    <property type="evidence" value="ECO:0007669"/>
    <property type="project" value="UniProtKB-KW"/>
</dbReference>
<dbReference type="STRING" id="27349.A0A0L6VR85"/>
<dbReference type="InterPro" id="IPR051827">
    <property type="entry name" value="Cas4_exonuclease"/>
</dbReference>
<feature type="non-terminal residue" evidence="12">
    <location>
        <position position="183"/>
    </location>
</feature>
<dbReference type="PANTHER" id="PTHR36531:SF6">
    <property type="entry name" value="DNA REPLICATION ATP-DEPENDENT HELICASE_NUCLEASE DNA2"/>
    <property type="match status" value="1"/>
</dbReference>
<comment type="similarity">
    <text evidence="2">Belongs to the DNA2/NAM7 helicase family.</text>
</comment>
<keyword evidence="4" id="KW-0479">Metal-binding</keyword>
<evidence type="ECO:0000256" key="2">
    <source>
        <dbReference type="ARBA" id="ARBA00007913"/>
    </source>
</evidence>
<evidence type="ECO:0000256" key="3">
    <source>
        <dbReference type="ARBA" id="ARBA00022722"/>
    </source>
</evidence>
<comment type="cofactor">
    <cofactor evidence="1">
        <name>[4Fe-4S] cluster</name>
        <dbReference type="ChEBI" id="CHEBI:49883"/>
    </cofactor>
</comment>
<keyword evidence="5" id="KW-0547">Nucleotide-binding</keyword>
<sequence>PRSNVKAGCGEPRIGITGVLDTEEEIWSPKYGLKGKIDVTVQAHVLENPSDSIKHIPHPHIFPLEIKTGRQPSGIEHIAQTMLYTLLLSDRYSKLYVDITAGLLFYTSRDDLIRVRVVKDELRHLMMARNRLAWFMHSEPSYMPEVAVPPPPDVTDMEDLVGEQLSFVEGPILPEPIDNDRAC</sequence>
<dbReference type="InterPro" id="IPR014808">
    <property type="entry name" value="DNA_replication_fac_Dna2_N"/>
</dbReference>
<evidence type="ECO:0000313" key="12">
    <source>
        <dbReference type="EMBL" id="KNZ63142.1"/>
    </source>
</evidence>
<protein>
    <recommendedName>
        <fullName evidence="11">DNA replication factor Dna2 N-terminal domain-containing protein</fullName>
    </recommendedName>
</protein>